<dbReference type="InterPro" id="IPR011009">
    <property type="entry name" value="Kinase-like_dom_sf"/>
</dbReference>
<keyword evidence="4" id="KW-1185">Reference proteome</keyword>
<dbReference type="GO" id="GO:0016301">
    <property type="term" value="F:kinase activity"/>
    <property type="evidence" value="ECO:0007669"/>
    <property type="project" value="UniProtKB-KW"/>
</dbReference>
<dbReference type="SUPFAM" id="SSF56112">
    <property type="entry name" value="Protein kinase-like (PK-like)"/>
    <property type="match status" value="1"/>
</dbReference>
<dbReference type="Gene3D" id="3.90.1200.10">
    <property type="match status" value="1"/>
</dbReference>
<reference evidence="3 4" key="1">
    <citation type="journal article" date="2015" name="Stand. Genomic Sci.">
        <title>Genomic Encyclopedia of Bacterial and Archaeal Type Strains, Phase III: the genomes of soil and plant-associated and newly described type strains.</title>
        <authorList>
            <person name="Whitman W.B."/>
            <person name="Woyke T."/>
            <person name="Klenk H.P."/>
            <person name="Zhou Y."/>
            <person name="Lilburn T.G."/>
            <person name="Beck B.J."/>
            <person name="De Vos P."/>
            <person name="Vandamme P."/>
            <person name="Eisen J.A."/>
            <person name="Garrity G."/>
            <person name="Hugenholtz P."/>
            <person name="Kyrpides N.C."/>
        </authorList>
    </citation>
    <scope>NUCLEOTIDE SEQUENCE [LARGE SCALE GENOMIC DNA]</scope>
    <source>
        <strain evidence="3 4">S2T63</strain>
    </source>
</reference>
<evidence type="ECO:0000313" key="4">
    <source>
        <dbReference type="Proteomes" id="UP000273158"/>
    </source>
</evidence>
<dbReference type="RefSeq" id="WP_121058098.1">
    <property type="nucleotide sequence ID" value="NZ_RCDB01000002.1"/>
</dbReference>
<evidence type="ECO:0000259" key="2">
    <source>
        <dbReference type="Pfam" id="PF01636"/>
    </source>
</evidence>
<organism evidence="3 4">
    <name type="scientific">Microbacterium telephonicum</name>
    <dbReference type="NCBI Taxonomy" id="1714841"/>
    <lineage>
        <taxon>Bacteria</taxon>
        <taxon>Bacillati</taxon>
        <taxon>Actinomycetota</taxon>
        <taxon>Actinomycetes</taxon>
        <taxon>Micrococcales</taxon>
        <taxon>Microbacteriaceae</taxon>
        <taxon>Microbacterium</taxon>
    </lineage>
</organism>
<dbReference type="Proteomes" id="UP000273158">
    <property type="component" value="Unassembled WGS sequence"/>
</dbReference>
<keyword evidence="3" id="KW-0418">Kinase</keyword>
<feature type="domain" description="Aminoglycoside phosphotransferase" evidence="2">
    <location>
        <begin position="41"/>
        <end position="256"/>
    </location>
</feature>
<dbReference type="OrthoDB" id="3239865at2"/>
<dbReference type="InterPro" id="IPR002575">
    <property type="entry name" value="Aminoglycoside_PTrfase"/>
</dbReference>
<evidence type="ECO:0000313" key="3">
    <source>
        <dbReference type="EMBL" id="RLK49104.1"/>
    </source>
</evidence>
<protein>
    <submittedName>
        <fullName evidence="3">Aminoglycoside phosphotransferase (APT) family kinase protein</fullName>
    </submittedName>
</protein>
<dbReference type="Pfam" id="PF01636">
    <property type="entry name" value="APH"/>
    <property type="match status" value="1"/>
</dbReference>
<dbReference type="AlphaFoldDB" id="A0A498BZA0"/>
<comment type="caution">
    <text evidence="3">The sequence shown here is derived from an EMBL/GenBank/DDBJ whole genome shotgun (WGS) entry which is preliminary data.</text>
</comment>
<dbReference type="EMBL" id="RCDB01000002">
    <property type="protein sequence ID" value="RLK49104.1"/>
    <property type="molecule type" value="Genomic_DNA"/>
</dbReference>
<accession>A0A498BZA0</accession>
<evidence type="ECO:0000256" key="1">
    <source>
        <dbReference type="SAM" id="MobiDB-lite"/>
    </source>
</evidence>
<sequence length="415" mass="43394">MARSPLTLAAAVTSALPRTEVVRVAELTEGMSGRYDSAIATLGDGRQVVVRVAVDAEAADDLAGDARALAALSAGVRGVLPFAAPDVLGRATLKRSPALVQSFLPGYRVDAGHVPAGPGVATALADALAAVHALPTSVVRDAGLPVRTAAQVRDEAERLLDRAEATERLPFGLLRRWSTAIGTEALWRFETTVTLGGADPSSFLLSDDVHGIPRVSGLLSWSGLGVGDPAQDLRWLASAPAARDDVLAAYSARAHRATDTMLAERARLHAELEFAAWLVHGHDAGTASVVDDAVALLESLADSVRDEPPLGRETVSVSDAMAVLGRVSTGTDAVDTSMQTDTYDPERLGLFSTEEIEALNQTRTGVAAPGEATEPLEFSLWSGKDAEPASAADLDAEPDIDSAARNAMRRWTGTD</sequence>
<name>A0A498BZA0_9MICO</name>
<feature type="region of interest" description="Disordered" evidence="1">
    <location>
        <begin position="365"/>
        <end position="415"/>
    </location>
</feature>
<keyword evidence="3" id="KW-0808">Transferase</keyword>
<gene>
    <name evidence="3" type="ORF">C7474_1237</name>
</gene>
<proteinExistence type="predicted"/>